<dbReference type="Proteomes" id="UP001214250">
    <property type="component" value="Chromosome 1"/>
</dbReference>
<accession>A0ABY7VVT7</accession>
<keyword evidence="5 6" id="KW-0472">Membrane</keyword>
<comment type="similarity">
    <text evidence="2 6">Belongs to the BI1 family.</text>
</comment>
<feature type="transmembrane region" description="Helical" evidence="6">
    <location>
        <begin position="20"/>
        <end position="38"/>
    </location>
</feature>
<keyword evidence="3 6" id="KW-0812">Transmembrane</keyword>
<dbReference type="InterPro" id="IPR006214">
    <property type="entry name" value="Bax_inhibitor_1-related"/>
</dbReference>
<evidence type="ECO:0000256" key="6">
    <source>
        <dbReference type="RuleBase" id="RU004379"/>
    </source>
</evidence>
<evidence type="ECO:0000313" key="8">
    <source>
        <dbReference type="Proteomes" id="UP001214250"/>
    </source>
</evidence>
<evidence type="ECO:0000256" key="3">
    <source>
        <dbReference type="ARBA" id="ARBA00022692"/>
    </source>
</evidence>
<dbReference type="RefSeq" id="WP_274150254.1">
    <property type="nucleotide sequence ID" value="NZ_CP117811.1"/>
</dbReference>
<gene>
    <name evidence="7" type="ORF">PQO03_10690</name>
</gene>
<evidence type="ECO:0000256" key="5">
    <source>
        <dbReference type="ARBA" id="ARBA00023136"/>
    </source>
</evidence>
<name>A0ABY7VVT7_9BACT</name>
<evidence type="ECO:0000256" key="2">
    <source>
        <dbReference type="ARBA" id="ARBA00010350"/>
    </source>
</evidence>
<keyword evidence="8" id="KW-1185">Reference proteome</keyword>
<feature type="transmembrane region" description="Helical" evidence="6">
    <location>
        <begin position="117"/>
        <end position="137"/>
    </location>
</feature>
<feature type="transmembrane region" description="Helical" evidence="6">
    <location>
        <begin position="203"/>
        <end position="222"/>
    </location>
</feature>
<dbReference type="PANTHER" id="PTHR23291">
    <property type="entry name" value="BAX INHIBITOR-RELATED"/>
    <property type="match status" value="1"/>
</dbReference>
<dbReference type="PANTHER" id="PTHR23291:SF50">
    <property type="entry name" value="PROTEIN LIFEGUARD 4"/>
    <property type="match status" value="1"/>
</dbReference>
<feature type="transmembrane region" description="Helical" evidence="6">
    <location>
        <begin position="58"/>
        <end position="78"/>
    </location>
</feature>
<organism evidence="7 8">
    <name type="scientific">Lentisphaera profundi</name>
    <dbReference type="NCBI Taxonomy" id="1658616"/>
    <lineage>
        <taxon>Bacteria</taxon>
        <taxon>Pseudomonadati</taxon>
        <taxon>Lentisphaerota</taxon>
        <taxon>Lentisphaeria</taxon>
        <taxon>Lentisphaerales</taxon>
        <taxon>Lentisphaeraceae</taxon>
        <taxon>Lentisphaera</taxon>
    </lineage>
</organism>
<feature type="transmembrane region" description="Helical" evidence="6">
    <location>
        <begin position="173"/>
        <end position="191"/>
    </location>
</feature>
<evidence type="ECO:0000256" key="4">
    <source>
        <dbReference type="ARBA" id="ARBA00022989"/>
    </source>
</evidence>
<evidence type="ECO:0000256" key="1">
    <source>
        <dbReference type="ARBA" id="ARBA00004141"/>
    </source>
</evidence>
<feature type="transmembrane region" description="Helical" evidence="6">
    <location>
        <begin position="149"/>
        <end position="167"/>
    </location>
</feature>
<feature type="transmembrane region" description="Helical" evidence="6">
    <location>
        <begin position="90"/>
        <end position="111"/>
    </location>
</feature>
<reference evidence="7 8" key="1">
    <citation type="submission" date="2023-02" db="EMBL/GenBank/DDBJ databases">
        <title>Genome sequence of Lentisphaera profundi SAORIC-696.</title>
        <authorList>
            <person name="Kim e."/>
            <person name="Cho J.-C."/>
            <person name="Choi A."/>
            <person name="Kang I."/>
        </authorList>
    </citation>
    <scope>NUCLEOTIDE SEQUENCE [LARGE SCALE GENOMIC DNA]</scope>
    <source>
        <strain evidence="7 8">SAORIC-696</strain>
    </source>
</reference>
<evidence type="ECO:0000313" key="7">
    <source>
        <dbReference type="EMBL" id="WDE96178.1"/>
    </source>
</evidence>
<dbReference type="Pfam" id="PF01027">
    <property type="entry name" value="Bax1-I"/>
    <property type="match status" value="1"/>
</dbReference>
<dbReference type="EMBL" id="CP117811">
    <property type="protein sequence ID" value="WDE96178.1"/>
    <property type="molecule type" value="Genomic_DNA"/>
</dbReference>
<keyword evidence="4 6" id="KW-1133">Transmembrane helix</keyword>
<comment type="subcellular location">
    <subcellularLocation>
        <location evidence="1">Membrane</location>
        <topology evidence="1">Multi-pass membrane protein</topology>
    </subcellularLocation>
</comment>
<proteinExistence type="inferred from homology"/>
<protein>
    <submittedName>
        <fullName evidence="7">Bax inhibitor-1 family protein</fullName>
    </submittedName>
</protein>
<sequence>MRQNVLNRQTLMNEEAKSRFITKTYLNLFGAVMAFMAIESFLLGNAQARDIAIRAMQGSWLLVLGGFMLVSWIATSMARSRSKPVQYAGLFIYSGAYACLFLPLMMYALQVAPGDGLIFKAAMITLSGFIALTGIAFVTRKNFSFLRGFLMWGGVLAMIAIFAGILMGFNLGLWFSVAMVGLSGAGILFTTSNIIHEYNEDDYVGAALELFASLAMMFWYILQIVSSLRD</sequence>